<dbReference type="InterPro" id="IPR015943">
    <property type="entry name" value="WD40/YVTN_repeat-like_dom_sf"/>
</dbReference>
<dbReference type="Pfam" id="PF25291">
    <property type="entry name" value="CGLA_C"/>
    <property type="match status" value="1"/>
</dbReference>
<dbReference type="InterPro" id="IPR011047">
    <property type="entry name" value="Quinoprotein_ADH-like_sf"/>
</dbReference>
<dbReference type="SUPFAM" id="SSF50998">
    <property type="entry name" value="Quinoprotein alcohol dehydrogenase-like"/>
    <property type="match status" value="1"/>
</dbReference>
<dbReference type="InterPro" id="IPR057422">
    <property type="entry name" value="CGLA_C"/>
</dbReference>
<name>A0A5C5Y3B9_9PLAN</name>
<dbReference type="EC" id="3.2.1.162" evidence="4"/>
<dbReference type="Gene3D" id="2.130.10.10">
    <property type="entry name" value="YVTN repeat-like/Quinoprotein amine dehydrogenase"/>
    <property type="match status" value="1"/>
</dbReference>
<feature type="domain" description="Lambda-carrageenase middle" evidence="1">
    <location>
        <begin position="461"/>
        <end position="828"/>
    </location>
</feature>
<dbReference type="Proteomes" id="UP000317238">
    <property type="component" value="Unassembled WGS sequence"/>
</dbReference>
<keyword evidence="4" id="KW-0326">Glycosidase</keyword>
<evidence type="ECO:0000259" key="2">
    <source>
        <dbReference type="Pfam" id="PF25291"/>
    </source>
</evidence>
<dbReference type="InterPro" id="IPR057421">
    <property type="entry name" value="CGLA_M"/>
</dbReference>
<evidence type="ECO:0000313" key="4">
    <source>
        <dbReference type="EMBL" id="TWT69213.1"/>
    </source>
</evidence>
<feature type="domain" description="Lambda-carrageenase C-terminal" evidence="2">
    <location>
        <begin position="855"/>
        <end position="933"/>
    </location>
</feature>
<dbReference type="InterPro" id="IPR057420">
    <property type="entry name" value="Beta-prop_CGLA"/>
</dbReference>
<dbReference type="OrthoDB" id="221180at2"/>
<comment type="caution">
    <text evidence="4">The sequence shown here is derived from an EMBL/GenBank/DDBJ whole genome shotgun (WGS) entry which is preliminary data.</text>
</comment>
<dbReference type="RefSeq" id="WP_146438746.1">
    <property type="nucleotide sequence ID" value="NZ_SJPL01000001.1"/>
</dbReference>
<evidence type="ECO:0000259" key="1">
    <source>
        <dbReference type="Pfam" id="PF25290"/>
    </source>
</evidence>
<evidence type="ECO:0000313" key="5">
    <source>
        <dbReference type="Proteomes" id="UP000317238"/>
    </source>
</evidence>
<reference evidence="4 5" key="1">
    <citation type="submission" date="2019-02" db="EMBL/GenBank/DDBJ databases">
        <title>Deep-cultivation of Planctomycetes and their phenomic and genomic characterization uncovers novel biology.</title>
        <authorList>
            <person name="Wiegand S."/>
            <person name="Jogler M."/>
            <person name="Boedeker C."/>
            <person name="Pinto D."/>
            <person name="Vollmers J."/>
            <person name="Rivas-Marin E."/>
            <person name="Kohn T."/>
            <person name="Peeters S.H."/>
            <person name="Heuer A."/>
            <person name="Rast P."/>
            <person name="Oberbeckmann S."/>
            <person name="Bunk B."/>
            <person name="Jeske O."/>
            <person name="Meyerdierks A."/>
            <person name="Storesund J.E."/>
            <person name="Kallscheuer N."/>
            <person name="Luecker S."/>
            <person name="Lage O.M."/>
            <person name="Pohl T."/>
            <person name="Merkel B.J."/>
            <person name="Hornburger P."/>
            <person name="Mueller R.-W."/>
            <person name="Bruemmer F."/>
            <person name="Labrenz M."/>
            <person name="Spormann A.M."/>
            <person name="Op Den Camp H."/>
            <person name="Overmann J."/>
            <person name="Amann R."/>
            <person name="Jetten M.S.M."/>
            <person name="Mascher T."/>
            <person name="Medema M.H."/>
            <person name="Devos D.P."/>
            <person name="Kaster A.-K."/>
            <person name="Ovreas L."/>
            <person name="Rohde M."/>
            <person name="Galperin M.Y."/>
            <person name="Jogler C."/>
        </authorList>
    </citation>
    <scope>NUCLEOTIDE SEQUENCE [LARGE SCALE GENOMIC DNA]</scope>
    <source>
        <strain evidence="4 5">Pan14r</strain>
    </source>
</reference>
<gene>
    <name evidence="4" type="primary">cglA</name>
    <name evidence="4" type="ORF">Pan14r_14980</name>
</gene>
<sequence>MPQPLREAFIPFLFLPVLLIAATGHQSLSADTAITSVDTGRTITKVRSAHHPDGPRVIASTYEGDVIAVDHQGDLIWTCPLSGVMNHDLWVADLDGDGSDEALAASADGYVYCISDDGQLRWRFSANDAPMVSVCVIRHLGKPVVVCGGFDNQVRYLSPTGKLLDTLHSSTYSIAKPWGKDPSKPRPPAKLHVANFLRPVTNPDDPANDRLLIHGTMNGMQDRGAFYLFKPFASQPDWMIRSPSPTVVGHVHVIPADDKTPPRILVGTSGHSSNMAVSILTTESDHQQTWQIPRRHPKIDSFGYRVVQPMVIDADASDLVVLVGNTLVRISTDLNEAQSRLYQADYSFHDAWMDHSSGHLILASAQSGGSCIHLINVKRPNWEQDFQQIAPPGKIQAILDGSKAVREQLAHFRRPDWEREPLPVYLMTESRTGVESTIDQLRASYPSPVFLNGHHTGQAEKFDRSGIPSEKYRNRRDRRRKYTLSQQQALDEFIPLYDGHPGVAFWGGHGNDPFMFQPDTMMKVIDAAGGKKTVLIYPELEDHSDEFAAVTEHLIYPLAAHAQTRNANLFLRCKHNFWNGSIYQPAWDRLRSGEFADVFVPAMEETSDKSMEISLASRLGMWTSGAVNQWGARSVPDNTSFDRSRQHSHQRLPNHFLRNMVYNISLGATYINNFAVDQEYMSLLWEMIAKGALYVPKRDEIVSFNPVHLSMVSPDHEFLNEGNNVKWCTFYDADTEAKRKMVFSRLNGTWPGAPNTPWDFSTYAAGVKDRRLNFLPPYPHGLVLITPPQGASDAPLPRGKLTGHLHPIYRDAMQEVRTNGKSYLDRNGRPSLAADQHADVVADKIRTAAEQLPLTVDGTVAWVAAESSPGHLRLTIVDGGYLNPDHQVATVRFHRADPVRVTDLLTGQVIDLTDDPTLSVKVPCGLFRLLDVQLKGPL</sequence>
<dbReference type="EMBL" id="SJPL01000001">
    <property type="protein sequence ID" value="TWT69213.1"/>
    <property type="molecule type" value="Genomic_DNA"/>
</dbReference>
<keyword evidence="5" id="KW-1185">Reference proteome</keyword>
<organism evidence="4 5">
    <name type="scientific">Crateriforma conspicua</name>
    <dbReference type="NCBI Taxonomy" id="2527996"/>
    <lineage>
        <taxon>Bacteria</taxon>
        <taxon>Pseudomonadati</taxon>
        <taxon>Planctomycetota</taxon>
        <taxon>Planctomycetia</taxon>
        <taxon>Planctomycetales</taxon>
        <taxon>Planctomycetaceae</taxon>
        <taxon>Crateriforma</taxon>
    </lineage>
</organism>
<protein>
    <submittedName>
        <fullName evidence="4">Lambda-carrageenase</fullName>
        <ecNumber evidence="4">3.2.1.162</ecNumber>
    </submittedName>
</protein>
<dbReference type="AlphaFoldDB" id="A0A5C5Y3B9"/>
<accession>A0A5C5Y3B9</accession>
<proteinExistence type="predicted"/>
<feature type="domain" description="Lambda-carrageenase beta-propeller" evidence="3">
    <location>
        <begin position="57"/>
        <end position="375"/>
    </location>
</feature>
<dbReference type="GO" id="GO:0033957">
    <property type="term" value="F:lambda-carrageenase activity"/>
    <property type="evidence" value="ECO:0007669"/>
    <property type="project" value="UniProtKB-EC"/>
</dbReference>
<evidence type="ECO:0000259" key="3">
    <source>
        <dbReference type="Pfam" id="PF25292"/>
    </source>
</evidence>
<dbReference type="Pfam" id="PF25292">
    <property type="entry name" value="Beta-prop_CGLA"/>
    <property type="match status" value="1"/>
</dbReference>
<keyword evidence="4" id="KW-0378">Hydrolase</keyword>
<dbReference type="Pfam" id="PF25290">
    <property type="entry name" value="CGLA_M"/>
    <property type="match status" value="1"/>
</dbReference>